<dbReference type="GO" id="GO:0015996">
    <property type="term" value="P:chlorophyll catabolic process"/>
    <property type="evidence" value="ECO:0007669"/>
    <property type="project" value="TreeGrafter"/>
</dbReference>
<reference evidence="2 3" key="1">
    <citation type="journal article" date="2018" name="Sci. Rep.">
        <title>Raphidocelis subcapitata (=Pseudokirchneriella subcapitata) provides an insight into genome evolution and environmental adaptations in the Sphaeropleales.</title>
        <authorList>
            <person name="Suzuki S."/>
            <person name="Yamaguchi H."/>
            <person name="Nakajima N."/>
            <person name="Kawachi M."/>
        </authorList>
    </citation>
    <scope>NUCLEOTIDE SEQUENCE [LARGE SCALE GENOMIC DNA]</scope>
    <source>
        <strain evidence="2 3">NIES-35</strain>
    </source>
</reference>
<evidence type="ECO:0008006" key="4">
    <source>
        <dbReference type="Google" id="ProtNLM"/>
    </source>
</evidence>
<dbReference type="InParanoid" id="A0A2V0PB59"/>
<feature type="chain" id="PRO_5015924776" description="Chlorophyllase" evidence="1">
    <location>
        <begin position="20"/>
        <end position="315"/>
    </location>
</feature>
<evidence type="ECO:0000313" key="3">
    <source>
        <dbReference type="Proteomes" id="UP000247498"/>
    </source>
</evidence>
<comment type="caution">
    <text evidence="2">The sequence shown here is derived from an EMBL/GenBank/DDBJ whole genome shotgun (WGS) entry which is preliminary data.</text>
</comment>
<name>A0A2V0PB59_9CHLO</name>
<evidence type="ECO:0000313" key="2">
    <source>
        <dbReference type="EMBL" id="GBF95133.1"/>
    </source>
</evidence>
<keyword evidence="3" id="KW-1185">Reference proteome</keyword>
<dbReference type="STRING" id="307507.A0A2V0PB59"/>
<keyword evidence="1" id="KW-0732">Signal</keyword>
<dbReference type="SUPFAM" id="SSF53474">
    <property type="entry name" value="alpha/beta-Hydrolases"/>
    <property type="match status" value="1"/>
</dbReference>
<dbReference type="FunCoup" id="A0A2V0PB59">
    <property type="interactions" value="4"/>
</dbReference>
<gene>
    <name evidence="2" type="ORF">Rsub_07717</name>
</gene>
<dbReference type="Gene3D" id="3.40.50.1820">
    <property type="entry name" value="alpha/beta hydrolase"/>
    <property type="match status" value="1"/>
</dbReference>
<proteinExistence type="predicted"/>
<dbReference type="InterPro" id="IPR029058">
    <property type="entry name" value="AB_hydrolase_fold"/>
</dbReference>
<evidence type="ECO:0000256" key="1">
    <source>
        <dbReference type="SAM" id="SignalP"/>
    </source>
</evidence>
<dbReference type="GO" id="GO:0047746">
    <property type="term" value="F:chlorophyllase activity"/>
    <property type="evidence" value="ECO:0007669"/>
    <property type="project" value="TreeGrafter"/>
</dbReference>
<dbReference type="AlphaFoldDB" id="A0A2V0PB59"/>
<protein>
    <recommendedName>
        <fullName evidence="4">Chlorophyllase</fullName>
    </recommendedName>
</protein>
<sequence length="315" mass="33176">MARLAGVLLLLAGLGLAAATDYTTNGPCAMARVDKLVTVLPSSTGCRLNECLLKVIVTLPSGGDGCPAGPYPVVWFFSGFSSRAGFYSYLANRLASYGYAVVQYNPTALIITDAVETTFVAAIRTFLQGQPAGSPLDGKLDWSREATAGHSRGGKLAALQLAAAPAEFETAFLIDPIDNTMFSPEGPDYPSAVKALAALDPKKAFGLIGAGVPSACNPPEANYTGFWAEAAPGSWFEFIPGATHADFINIVPGANIPLPPVCGKGTTPAEEVQQLTATTMTAWFESFFRGASMLEFDAWILFKVEADVVGYEVKQ</sequence>
<dbReference type="OrthoDB" id="508050at2759"/>
<dbReference type="PANTHER" id="PTHR33428">
    <property type="entry name" value="CHLOROPHYLLASE-2, CHLOROPLASTIC"/>
    <property type="match status" value="1"/>
</dbReference>
<dbReference type="Proteomes" id="UP000247498">
    <property type="component" value="Unassembled WGS sequence"/>
</dbReference>
<accession>A0A2V0PB59</accession>
<dbReference type="EMBL" id="BDRX01000060">
    <property type="protein sequence ID" value="GBF95133.1"/>
    <property type="molecule type" value="Genomic_DNA"/>
</dbReference>
<organism evidence="2 3">
    <name type="scientific">Raphidocelis subcapitata</name>
    <dbReference type="NCBI Taxonomy" id="307507"/>
    <lineage>
        <taxon>Eukaryota</taxon>
        <taxon>Viridiplantae</taxon>
        <taxon>Chlorophyta</taxon>
        <taxon>core chlorophytes</taxon>
        <taxon>Chlorophyceae</taxon>
        <taxon>CS clade</taxon>
        <taxon>Sphaeropleales</taxon>
        <taxon>Selenastraceae</taxon>
        <taxon>Raphidocelis</taxon>
    </lineage>
</organism>
<dbReference type="Pfam" id="PF07224">
    <property type="entry name" value="Chlorophyllase"/>
    <property type="match status" value="1"/>
</dbReference>
<dbReference type="PANTHER" id="PTHR33428:SF14">
    <property type="entry name" value="CARBOXYLESTERASE TYPE B DOMAIN-CONTAINING PROTEIN"/>
    <property type="match status" value="1"/>
</dbReference>
<feature type="signal peptide" evidence="1">
    <location>
        <begin position="1"/>
        <end position="19"/>
    </location>
</feature>
<dbReference type="InterPro" id="IPR017395">
    <property type="entry name" value="Chlorophyllase-like"/>
</dbReference>